<reference evidence="2 3" key="1">
    <citation type="journal article" date="2024" name="Nat. Commun.">
        <title>Phylogenomics reveals the evolutionary origins of lichenization in chlorophyte algae.</title>
        <authorList>
            <person name="Puginier C."/>
            <person name="Libourel C."/>
            <person name="Otte J."/>
            <person name="Skaloud P."/>
            <person name="Haon M."/>
            <person name="Grisel S."/>
            <person name="Petersen M."/>
            <person name="Berrin J.G."/>
            <person name="Delaux P.M."/>
            <person name="Dal Grande F."/>
            <person name="Keller J."/>
        </authorList>
    </citation>
    <scope>NUCLEOTIDE SEQUENCE [LARGE SCALE GENOMIC DNA]</scope>
    <source>
        <strain evidence="2 3">SAG 2523</strain>
    </source>
</reference>
<accession>A0AAW1TD79</accession>
<proteinExistence type="predicted"/>
<keyword evidence="3" id="KW-1185">Reference proteome</keyword>
<evidence type="ECO:0000256" key="1">
    <source>
        <dbReference type="SAM" id="MobiDB-lite"/>
    </source>
</evidence>
<name>A0AAW1TD79_9CHLO</name>
<organism evidence="2 3">
    <name type="scientific">Apatococcus fuscideae</name>
    <dbReference type="NCBI Taxonomy" id="2026836"/>
    <lineage>
        <taxon>Eukaryota</taxon>
        <taxon>Viridiplantae</taxon>
        <taxon>Chlorophyta</taxon>
        <taxon>core chlorophytes</taxon>
        <taxon>Trebouxiophyceae</taxon>
        <taxon>Chlorellales</taxon>
        <taxon>Chlorellaceae</taxon>
        <taxon>Apatococcus</taxon>
    </lineage>
</organism>
<evidence type="ECO:0008006" key="4">
    <source>
        <dbReference type="Google" id="ProtNLM"/>
    </source>
</evidence>
<gene>
    <name evidence="2" type="ORF">WJX84_001469</name>
</gene>
<evidence type="ECO:0000313" key="2">
    <source>
        <dbReference type="EMBL" id="KAK9866537.1"/>
    </source>
</evidence>
<dbReference type="Proteomes" id="UP001485043">
    <property type="component" value="Unassembled WGS sequence"/>
</dbReference>
<protein>
    <recommendedName>
        <fullName evidence="4">Centriolar and ciliogenesis-associated protein HYLS1 C-terminal domain-containing protein</fullName>
    </recommendedName>
</protein>
<dbReference type="EMBL" id="JALJOV010000153">
    <property type="protein sequence ID" value="KAK9866537.1"/>
    <property type="molecule type" value="Genomic_DNA"/>
</dbReference>
<sequence length="273" mass="30768">MASIWTGVRLQDVKAQLQLRGHQVPDQAQDAIAHEDTLEAEVQTLKLRQQLASVAVSGAPRRVLSPLNAQNLQQLDSLTEDIPAQKGLPKRRVASAAASEDRPASSLRLRMNAPKQEQRDCNGQRWTDQDGPPEAADNQPDRDASRPASSHGGRKQRDRDIPVLTASYLVPAQPVHRKVDRVARFRELKEGWSQSTFLRSGGDSIVSRRKSENFAGQFAELHAQEQERRRALSEDRVQRQAMLGITGNPYIIPSSKRRDALRWETRLRMQLRD</sequence>
<comment type="caution">
    <text evidence="2">The sequence shown here is derived from an EMBL/GenBank/DDBJ whole genome shotgun (WGS) entry which is preliminary data.</text>
</comment>
<dbReference type="AlphaFoldDB" id="A0AAW1TD79"/>
<feature type="region of interest" description="Disordered" evidence="1">
    <location>
        <begin position="80"/>
        <end position="161"/>
    </location>
</feature>
<evidence type="ECO:0000313" key="3">
    <source>
        <dbReference type="Proteomes" id="UP001485043"/>
    </source>
</evidence>